<sequence length="109" mass="13077">MNLHGRSVRIFVRQGCHAHNRLVANTHVYVDYPYENGEFKLAFVEDDIMTKYIPQDRWRYSKAAVEGLDQHFYFDGLGLPVVEFQTNLRLKIPPSYEYEYIYMLDNDWH</sequence>
<gene>
    <name evidence="1" type="ORF">AVEN_64826_1</name>
</gene>
<comment type="caution">
    <text evidence="1">The sequence shown here is derived from an EMBL/GenBank/DDBJ whole genome shotgun (WGS) entry which is preliminary data.</text>
</comment>
<evidence type="ECO:0000313" key="1">
    <source>
        <dbReference type="EMBL" id="GBM53901.1"/>
    </source>
</evidence>
<dbReference type="AlphaFoldDB" id="A0A4Y2GKL6"/>
<accession>A0A4Y2GKL6</accession>
<evidence type="ECO:0000313" key="2">
    <source>
        <dbReference type="Proteomes" id="UP000499080"/>
    </source>
</evidence>
<organism evidence="1 2">
    <name type="scientific">Araneus ventricosus</name>
    <name type="common">Orbweaver spider</name>
    <name type="synonym">Epeira ventricosa</name>
    <dbReference type="NCBI Taxonomy" id="182803"/>
    <lineage>
        <taxon>Eukaryota</taxon>
        <taxon>Metazoa</taxon>
        <taxon>Ecdysozoa</taxon>
        <taxon>Arthropoda</taxon>
        <taxon>Chelicerata</taxon>
        <taxon>Arachnida</taxon>
        <taxon>Araneae</taxon>
        <taxon>Araneomorphae</taxon>
        <taxon>Entelegynae</taxon>
        <taxon>Araneoidea</taxon>
        <taxon>Araneidae</taxon>
        <taxon>Araneus</taxon>
    </lineage>
</organism>
<dbReference type="EMBL" id="BGPR01001437">
    <property type="protein sequence ID" value="GBM53901.1"/>
    <property type="molecule type" value="Genomic_DNA"/>
</dbReference>
<dbReference type="Proteomes" id="UP000499080">
    <property type="component" value="Unassembled WGS sequence"/>
</dbReference>
<reference evidence="1 2" key="1">
    <citation type="journal article" date="2019" name="Sci. Rep.">
        <title>Orb-weaving spider Araneus ventricosus genome elucidates the spidroin gene catalogue.</title>
        <authorList>
            <person name="Kono N."/>
            <person name="Nakamura H."/>
            <person name="Ohtoshi R."/>
            <person name="Moran D.A.P."/>
            <person name="Shinohara A."/>
            <person name="Yoshida Y."/>
            <person name="Fujiwara M."/>
            <person name="Mori M."/>
            <person name="Tomita M."/>
            <person name="Arakawa K."/>
        </authorList>
    </citation>
    <scope>NUCLEOTIDE SEQUENCE [LARGE SCALE GENOMIC DNA]</scope>
</reference>
<protein>
    <submittedName>
        <fullName evidence="1">Uncharacterized protein</fullName>
    </submittedName>
</protein>
<name>A0A4Y2GKL6_ARAVE</name>
<proteinExistence type="predicted"/>
<keyword evidence="2" id="KW-1185">Reference proteome</keyword>